<keyword evidence="6 7" id="KW-0472">Membrane</keyword>
<evidence type="ECO:0000313" key="10">
    <source>
        <dbReference type="Proteomes" id="UP001413721"/>
    </source>
</evidence>
<feature type="transmembrane region" description="Helical" evidence="7">
    <location>
        <begin position="132"/>
        <end position="158"/>
    </location>
</feature>
<sequence>MVRFLISRLVWAVPVVLVILVFNFVLTRLAPGDPITAIVGEYPAPEAYIAQLREALGLDQPIWVQLWLYLGNVFQGDLGYSFANRQPVLDLIMVRAGNTLALMVPGLILASVLGVVLGRLSLLAQGRFLDNLLTGISLFGYSVPVFWFGQILIILFAVELQVLPAQGMRSLRPDGPVWLDYLAHWALPGFVVTIFYAAIVARVARASLKDAATGDYVLTALAKSGSDRRVFWRHVLPNGLIPIISVIGYNFGLALTGAILVESVFAWPGLGSLFMQSIITRDYATLQGIFILAGASVVFANIITDALYGVVDPRVRHGSHGR</sequence>
<evidence type="ECO:0000259" key="8">
    <source>
        <dbReference type="PROSITE" id="PS50928"/>
    </source>
</evidence>
<dbReference type="InterPro" id="IPR035906">
    <property type="entry name" value="MetI-like_sf"/>
</dbReference>
<dbReference type="InterPro" id="IPR000515">
    <property type="entry name" value="MetI-like"/>
</dbReference>
<dbReference type="Gene3D" id="1.10.3720.10">
    <property type="entry name" value="MetI-like"/>
    <property type="match status" value="1"/>
</dbReference>
<comment type="caution">
    <text evidence="9">The sequence shown here is derived from an EMBL/GenBank/DDBJ whole genome shotgun (WGS) entry which is preliminary data.</text>
</comment>
<dbReference type="InterPro" id="IPR045621">
    <property type="entry name" value="BPD_transp_1_N"/>
</dbReference>
<feature type="transmembrane region" description="Helical" evidence="7">
    <location>
        <begin position="287"/>
        <end position="311"/>
    </location>
</feature>
<keyword evidence="10" id="KW-1185">Reference proteome</keyword>
<dbReference type="Proteomes" id="UP001413721">
    <property type="component" value="Unassembled WGS sequence"/>
</dbReference>
<comment type="similarity">
    <text evidence="7">Belongs to the binding-protein-dependent transport system permease family.</text>
</comment>
<evidence type="ECO:0000256" key="5">
    <source>
        <dbReference type="ARBA" id="ARBA00022989"/>
    </source>
</evidence>
<evidence type="ECO:0000313" key="9">
    <source>
        <dbReference type="EMBL" id="MEN2989630.1"/>
    </source>
</evidence>
<evidence type="ECO:0000256" key="1">
    <source>
        <dbReference type="ARBA" id="ARBA00004651"/>
    </source>
</evidence>
<reference evidence="9 10" key="1">
    <citation type="submission" date="2024-03" db="EMBL/GenBank/DDBJ databases">
        <title>High-quality draft genome sequencing of Tistrella sp. BH-R2-4.</title>
        <authorList>
            <person name="Dong C."/>
        </authorList>
    </citation>
    <scope>NUCLEOTIDE SEQUENCE [LARGE SCALE GENOMIC DNA]</scope>
    <source>
        <strain evidence="9 10">BH-R2-4</strain>
    </source>
</reference>
<name>A0ABU9YM22_9PROT</name>
<evidence type="ECO:0000256" key="6">
    <source>
        <dbReference type="ARBA" id="ARBA00023136"/>
    </source>
</evidence>
<dbReference type="RefSeq" id="WP_345933188.1">
    <property type="nucleotide sequence ID" value="NZ_JBBKTV010000004.1"/>
</dbReference>
<dbReference type="Pfam" id="PF00528">
    <property type="entry name" value="BPD_transp_1"/>
    <property type="match status" value="1"/>
</dbReference>
<dbReference type="PANTHER" id="PTHR43163:SF6">
    <property type="entry name" value="DIPEPTIDE TRANSPORT SYSTEM PERMEASE PROTEIN DPPB-RELATED"/>
    <property type="match status" value="1"/>
</dbReference>
<dbReference type="EMBL" id="JBBKTW010000005">
    <property type="protein sequence ID" value="MEN2989630.1"/>
    <property type="molecule type" value="Genomic_DNA"/>
</dbReference>
<evidence type="ECO:0000256" key="3">
    <source>
        <dbReference type="ARBA" id="ARBA00022475"/>
    </source>
</evidence>
<feature type="transmembrane region" description="Helical" evidence="7">
    <location>
        <begin position="100"/>
        <end position="120"/>
    </location>
</feature>
<dbReference type="SUPFAM" id="SSF161098">
    <property type="entry name" value="MetI-like"/>
    <property type="match status" value="1"/>
</dbReference>
<protein>
    <submittedName>
        <fullName evidence="9">ABC transporter permease</fullName>
    </submittedName>
</protein>
<keyword evidence="4 7" id="KW-0812">Transmembrane</keyword>
<feature type="transmembrane region" description="Helical" evidence="7">
    <location>
        <begin position="178"/>
        <end position="199"/>
    </location>
</feature>
<feature type="transmembrane region" description="Helical" evidence="7">
    <location>
        <begin position="9"/>
        <end position="26"/>
    </location>
</feature>
<gene>
    <name evidence="9" type="ORF">WG926_15040</name>
</gene>
<comment type="subcellular location">
    <subcellularLocation>
        <location evidence="1 7">Cell membrane</location>
        <topology evidence="1 7">Multi-pass membrane protein</topology>
    </subcellularLocation>
</comment>
<evidence type="ECO:0000256" key="2">
    <source>
        <dbReference type="ARBA" id="ARBA00022448"/>
    </source>
</evidence>
<keyword evidence="3" id="KW-1003">Cell membrane</keyword>
<organism evidence="9 10">
    <name type="scientific">Tistrella arctica</name>
    <dbReference type="NCBI Taxonomy" id="3133430"/>
    <lineage>
        <taxon>Bacteria</taxon>
        <taxon>Pseudomonadati</taxon>
        <taxon>Pseudomonadota</taxon>
        <taxon>Alphaproteobacteria</taxon>
        <taxon>Geminicoccales</taxon>
        <taxon>Geminicoccaceae</taxon>
        <taxon>Tistrella</taxon>
    </lineage>
</organism>
<evidence type="ECO:0000256" key="7">
    <source>
        <dbReference type="RuleBase" id="RU363032"/>
    </source>
</evidence>
<evidence type="ECO:0000256" key="4">
    <source>
        <dbReference type="ARBA" id="ARBA00022692"/>
    </source>
</evidence>
<dbReference type="PANTHER" id="PTHR43163">
    <property type="entry name" value="DIPEPTIDE TRANSPORT SYSTEM PERMEASE PROTEIN DPPB-RELATED"/>
    <property type="match status" value="1"/>
</dbReference>
<feature type="domain" description="ABC transmembrane type-1" evidence="8">
    <location>
        <begin position="96"/>
        <end position="308"/>
    </location>
</feature>
<dbReference type="PROSITE" id="PS50928">
    <property type="entry name" value="ABC_TM1"/>
    <property type="match status" value="1"/>
</dbReference>
<proteinExistence type="inferred from homology"/>
<dbReference type="CDD" id="cd06261">
    <property type="entry name" value="TM_PBP2"/>
    <property type="match status" value="1"/>
</dbReference>
<accession>A0ABU9YM22</accession>
<keyword evidence="2 7" id="KW-0813">Transport</keyword>
<feature type="transmembrane region" description="Helical" evidence="7">
    <location>
        <begin position="239"/>
        <end position="267"/>
    </location>
</feature>
<dbReference type="Pfam" id="PF19300">
    <property type="entry name" value="BPD_transp_1_N"/>
    <property type="match status" value="1"/>
</dbReference>
<keyword evidence="5 7" id="KW-1133">Transmembrane helix</keyword>